<feature type="compositionally biased region" description="Low complexity" evidence="6">
    <location>
        <begin position="1"/>
        <end position="19"/>
    </location>
</feature>
<dbReference type="AlphaFoldDB" id="A0A4V2ZBM0"/>
<dbReference type="EMBL" id="SMLD01000009">
    <property type="protein sequence ID" value="TDE58457.1"/>
    <property type="molecule type" value="Genomic_DNA"/>
</dbReference>
<accession>A0A4V2ZBM0</accession>
<reference evidence="8 9" key="1">
    <citation type="submission" date="2019-03" db="EMBL/GenBank/DDBJ databases">
        <title>Draft genome sequences of novel Actinobacteria.</title>
        <authorList>
            <person name="Sahin N."/>
            <person name="Ay H."/>
            <person name="Saygin H."/>
        </authorList>
    </citation>
    <scope>NUCLEOTIDE SEQUENCE [LARGE SCALE GENOMIC DNA]</scope>
    <source>
        <strain evidence="8 9">6K102</strain>
    </source>
</reference>
<sequence length="409" mass="43334">MSVALGTTRPLPVRTTPVGDPGDLLASLPRTAPYAWVRNGEGLVGWGEAARVTVPPGPGRFAWAREWLATVLGDAHIDAHIDDAVRGPVAFGSFTFDEDARGSVLVVPRAVLARRDGHAWLTTIGEAPLETYAPVRDPGRISYGDGSLSAPEWEHVVARAARRIRDGELEKVVLARDLLATAERPIDVRLLLTRLARRYPECYTFSVAGLVGATPELLIRRTGQEIESLVLAGTTPRGTGPADDLARGAALFASAKDRHEHECAIASVRDTLAPLCSALMTPDEPELLMLPNVQHLASHVTGRLADGASVLDVVAAMHPTAAVGGTPTGTAIKVIRELEGMDRAGYAGPVGWIDANGDGEWGIALRSGLVQGRRARLFAGGGIMGDSDPAAELAEAQAKFRVMQYALEG</sequence>
<dbReference type="PANTHER" id="PTHR42839:SF2">
    <property type="entry name" value="ISOCHORISMATE SYNTHASE ENTC"/>
    <property type="match status" value="1"/>
</dbReference>
<evidence type="ECO:0000256" key="6">
    <source>
        <dbReference type="SAM" id="MobiDB-lite"/>
    </source>
</evidence>
<evidence type="ECO:0000313" key="8">
    <source>
        <dbReference type="EMBL" id="TDE58457.1"/>
    </source>
</evidence>
<feature type="domain" description="Chorismate-utilising enzyme C-terminal" evidence="7">
    <location>
        <begin position="151"/>
        <end position="399"/>
    </location>
</feature>
<evidence type="ECO:0000256" key="5">
    <source>
        <dbReference type="ARBA" id="ARBA00041564"/>
    </source>
</evidence>
<proteinExistence type="inferred from homology"/>
<dbReference type="Gene3D" id="3.60.120.10">
    <property type="entry name" value="Anthranilate synthase"/>
    <property type="match status" value="1"/>
</dbReference>
<dbReference type="Proteomes" id="UP000295136">
    <property type="component" value="Unassembled WGS sequence"/>
</dbReference>
<dbReference type="GO" id="GO:0008909">
    <property type="term" value="F:isochorismate synthase activity"/>
    <property type="evidence" value="ECO:0007669"/>
    <property type="project" value="UniProtKB-EC"/>
</dbReference>
<dbReference type="EC" id="5.4.4.2" evidence="3"/>
<evidence type="ECO:0000256" key="3">
    <source>
        <dbReference type="ARBA" id="ARBA00012824"/>
    </source>
</evidence>
<dbReference type="PANTHER" id="PTHR42839">
    <property type="entry name" value="ISOCHORISMATE SYNTHASE ENTC"/>
    <property type="match status" value="1"/>
</dbReference>
<evidence type="ECO:0000256" key="2">
    <source>
        <dbReference type="ARBA" id="ARBA00005297"/>
    </source>
</evidence>
<evidence type="ECO:0000256" key="1">
    <source>
        <dbReference type="ARBA" id="ARBA00000799"/>
    </source>
</evidence>
<gene>
    <name evidence="8" type="ORF">E1295_05740</name>
</gene>
<dbReference type="InterPro" id="IPR004561">
    <property type="entry name" value="IsoChor_synthase"/>
</dbReference>
<keyword evidence="9" id="KW-1185">Reference proteome</keyword>
<keyword evidence="4 8" id="KW-0413">Isomerase</keyword>
<evidence type="ECO:0000259" key="7">
    <source>
        <dbReference type="Pfam" id="PF00425"/>
    </source>
</evidence>
<evidence type="ECO:0000313" key="9">
    <source>
        <dbReference type="Proteomes" id="UP000295136"/>
    </source>
</evidence>
<dbReference type="NCBIfam" id="TIGR00543">
    <property type="entry name" value="isochor_syn"/>
    <property type="match status" value="1"/>
</dbReference>
<dbReference type="SUPFAM" id="SSF56322">
    <property type="entry name" value="ADC synthase"/>
    <property type="match status" value="1"/>
</dbReference>
<name>A0A4V2ZBM0_9ACTN</name>
<dbReference type="InterPro" id="IPR015890">
    <property type="entry name" value="Chorismate_C"/>
</dbReference>
<feature type="region of interest" description="Disordered" evidence="6">
    <location>
        <begin position="1"/>
        <end position="22"/>
    </location>
</feature>
<dbReference type="RefSeq" id="WP_132628606.1">
    <property type="nucleotide sequence ID" value="NZ_SMLD01000009.1"/>
</dbReference>
<dbReference type="Pfam" id="PF00425">
    <property type="entry name" value="Chorismate_bind"/>
    <property type="match status" value="1"/>
</dbReference>
<organism evidence="8 9">
    <name type="scientific">Nonomuraea mesophila</name>
    <dbReference type="NCBI Taxonomy" id="2530382"/>
    <lineage>
        <taxon>Bacteria</taxon>
        <taxon>Bacillati</taxon>
        <taxon>Actinomycetota</taxon>
        <taxon>Actinomycetes</taxon>
        <taxon>Streptosporangiales</taxon>
        <taxon>Streptosporangiaceae</taxon>
        <taxon>Nonomuraea</taxon>
    </lineage>
</organism>
<protein>
    <recommendedName>
        <fullName evidence="3">isochorismate synthase</fullName>
        <ecNumber evidence="3">5.4.4.2</ecNumber>
    </recommendedName>
    <alternativeName>
        <fullName evidence="5">Isochorismate mutase</fullName>
    </alternativeName>
</protein>
<dbReference type="InterPro" id="IPR005801">
    <property type="entry name" value="ADC_synthase"/>
</dbReference>
<comment type="catalytic activity">
    <reaction evidence="1">
        <text>chorismate = isochorismate</text>
        <dbReference type="Rhea" id="RHEA:18985"/>
        <dbReference type="ChEBI" id="CHEBI:29748"/>
        <dbReference type="ChEBI" id="CHEBI:29780"/>
        <dbReference type="EC" id="5.4.4.2"/>
    </reaction>
</comment>
<comment type="caution">
    <text evidence="8">The sequence shown here is derived from an EMBL/GenBank/DDBJ whole genome shotgun (WGS) entry which is preliminary data.</text>
</comment>
<evidence type="ECO:0000256" key="4">
    <source>
        <dbReference type="ARBA" id="ARBA00023235"/>
    </source>
</evidence>
<comment type="similarity">
    <text evidence="2">Belongs to the isochorismate synthase family.</text>
</comment>